<protein>
    <recommendedName>
        <fullName evidence="5">Peptidase S49 domain-containing protein</fullName>
    </recommendedName>
</protein>
<evidence type="ECO:0000256" key="4">
    <source>
        <dbReference type="ARBA" id="ARBA00022825"/>
    </source>
</evidence>
<evidence type="ECO:0000256" key="3">
    <source>
        <dbReference type="ARBA" id="ARBA00022801"/>
    </source>
</evidence>
<keyword evidence="3" id="KW-0378">Hydrolase</keyword>
<sequence>VAVAMVALGRGGEEATWGGFGERVGVITISGVISSAGHDSMWFAPVGGSRSTMLQLRAAAKDDSIKAVVLRINSPGGSAAASQAIHMEVRRLAEEKPVVVSMADVAASGGYWVASAADKIVANPGTITGSIGVIMETLEYFELMEKIGVSGNALTTGKYKDTGSPFREMREDERKLLQAMLDNVYDQFVRVVAEGRGLTEEQVRKLADGRVFTGEQAKKVKLVDELGNFHDAVKLAAELGEIEGEPKLKQYGGSRGLREWLGSYLGFQE</sequence>
<gene>
    <name evidence="6" type="ORF">S03H2_44438</name>
</gene>
<evidence type="ECO:0000256" key="2">
    <source>
        <dbReference type="ARBA" id="ARBA00022670"/>
    </source>
</evidence>
<dbReference type="GO" id="GO:0006508">
    <property type="term" value="P:proteolysis"/>
    <property type="evidence" value="ECO:0007669"/>
    <property type="project" value="UniProtKB-KW"/>
</dbReference>
<comment type="caution">
    <text evidence="6">The sequence shown here is derived from an EMBL/GenBank/DDBJ whole genome shotgun (WGS) entry which is preliminary data.</text>
</comment>
<feature type="non-terminal residue" evidence="6">
    <location>
        <position position="269"/>
    </location>
</feature>
<dbReference type="Gene3D" id="3.90.226.10">
    <property type="entry name" value="2-enoyl-CoA Hydratase, Chain A, domain 1"/>
    <property type="match status" value="2"/>
</dbReference>
<comment type="similarity">
    <text evidence="1">Belongs to the peptidase S49 family.</text>
</comment>
<evidence type="ECO:0000313" key="6">
    <source>
        <dbReference type="EMBL" id="GAH63369.1"/>
    </source>
</evidence>
<dbReference type="InterPro" id="IPR029045">
    <property type="entry name" value="ClpP/crotonase-like_dom_sf"/>
</dbReference>
<dbReference type="PANTHER" id="PTHR42987:SF7">
    <property type="entry name" value="SIGNAL PEPTIDE PEPTIDASE SPPA-RELATED"/>
    <property type="match status" value="1"/>
</dbReference>
<reference evidence="6" key="1">
    <citation type="journal article" date="2014" name="Front. Microbiol.">
        <title>High frequency of phylogenetically diverse reductive dehalogenase-homologous genes in deep subseafloor sedimentary metagenomes.</title>
        <authorList>
            <person name="Kawai M."/>
            <person name="Futagami T."/>
            <person name="Toyoda A."/>
            <person name="Takaki Y."/>
            <person name="Nishi S."/>
            <person name="Hori S."/>
            <person name="Arai W."/>
            <person name="Tsubouchi T."/>
            <person name="Morono Y."/>
            <person name="Uchiyama I."/>
            <person name="Ito T."/>
            <person name="Fujiyama A."/>
            <person name="Inagaki F."/>
            <person name="Takami H."/>
        </authorList>
    </citation>
    <scope>NUCLEOTIDE SEQUENCE</scope>
    <source>
        <strain evidence="6">Expedition CK06-06</strain>
    </source>
</reference>
<dbReference type="InterPro" id="IPR047272">
    <property type="entry name" value="S49_SppA_C"/>
</dbReference>
<dbReference type="PANTHER" id="PTHR42987">
    <property type="entry name" value="PEPTIDASE S49"/>
    <property type="match status" value="1"/>
</dbReference>
<keyword evidence="4" id="KW-0720">Serine protease</keyword>
<proteinExistence type="inferred from homology"/>
<dbReference type="InterPro" id="IPR002142">
    <property type="entry name" value="Peptidase_S49"/>
</dbReference>
<dbReference type="AlphaFoldDB" id="X1IB80"/>
<dbReference type="EMBL" id="BARU01027787">
    <property type="protein sequence ID" value="GAH63369.1"/>
    <property type="molecule type" value="Genomic_DNA"/>
</dbReference>
<dbReference type="CDD" id="cd07023">
    <property type="entry name" value="S49_Sppa_N_C"/>
    <property type="match status" value="1"/>
</dbReference>
<evidence type="ECO:0000259" key="5">
    <source>
        <dbReference type="Pfam" id="PF01343"/>
    </source>
</evidence>
<keyword evidence="2" id="KW-0645">Protease</keyword>
<organism evidence="6">
    <name type="scientific">marine sediment metagenome</name>
    <dbReference type="NCBI Taxonomy" id="412755"/>
    <lineage>
        <taxon>unclassified sequences</taxon>
        <taxon>metagenomes</taxon>
        <taxon>ecological metagenomes</taxon>
    </lineage>
</organism>
<dbReference type="SUPFAM" id="SSF52096">
    <property type="entry name" value="ClpP/crotonase"/>
    <property type="match status" value="1"/>
</dbReference>
<name>X1IB80_9ZZZZ</name>
<dbReference type="Pfam" id="PF01343">
    <property type="entry name" value="Peptidase_S49"/>
    <property type="match status" value="1"/>
</dbReference>
<feature type="domain" description="Peptidase S49" evidence="5">
    <location>
        <begin position="92"/>
        <end position="241"/>
    </location>
</feature>
<dbReference type="GO" id="GO:0008236">
    <property type="term" value="F:serine-type peptidase activity"/>
    <property type="evidence" value="ECO:0007669"/>
    <property type="project" value="UniProtKB-KW"/>
</dbReference>
<dbReference type="NCBIfam" id="TIGR00706">
    <property type="entry name" value="SppA_dom"/>
    <property type="match status" value="1"/>
</dbReference>
<feature type="non-terminal residue" evidence="6">
    <location>
        <position position="1"/>
    </location>
</feature>
<dbReference type="InterPro" id="IPR004635">
    <property type="entry name" value="Pept_S49_SppA"/>
</dbReference>
<evidence type="ECO:0000256" key="1">
    <source>
        <dbReference type="ARBA" id="ARBA00008683"/>
    </source>
</evidence>
<accession>X1IB80</accession>